<name>A0A812KWP0_9DINO</name>
<evidence type="ECO:0000256" key="1">
    <source>
        <dbReference type="SAM" id="MobiDB-lite"/>
    </source>
</evidence>
<protein>
    <submittedName>
        <fullName evidence="2">Uncharacterized protein</fullName>
    </submittedName>
</protein>
<accession>A0A812KWP0</accession>
<sequence>GTGGSFAAFEKACFHGDQSQVPVSMLDMRGAMNKFPSTAQQTSQRHICSKVVRFLGRLVQELGNALPWQRSFQQCEVSATPSYEDICSDRVDLPAQAASCDPSGIISKCLSSQIADASCIFPAGVVSAHLTVPQNKRSEYLKLTCRELECGKLRLRRQVCGMGGVFAVGKRGGRQRKIWDGAGLSQMAAAPPKPRRLANPSSFLDVQFDVGQQVFFSKRDASTFLDTLQAPEVLQPFFGQPAVTAQELLEHGMTRDAIAKACDDSVNADVSGHLYPVHAVWPMGFAWSSAVAQDTTLAVCASAGIAEESILSLDHDVPVKQDELCFVATDDTVLLHTSKTRGQRTLANLDAAFAEHGVPRNVAKDVSLANEISALGCDLSSTPATKPVEGCAAASTPASVSPLLPLPSSSTSARQPRLTADLGRGSKVDGSLGERTPRIPPSCPGTVSFFSIYDGVYSFARKEPATELTRVPEAALNEMLVTLLLAPLLSVDLDRQPLQQLVATDAAPQFGFGVSVASCSRKEAVEICGFARGVAITLSATEKDFKTVISSKAKWPAHSGVLEAHAYLLALRWVARHAAKHGSKVPLLVDAKVVVGAVTKGRSSAKALRHALRSVAAVSMAANLLPRAVYIPSESNPADAPSRGKRNKPRSDRFCKRTSVKRRLLSSLQQLV</sequence>
<comment type="caution">
    <text evidence="2">The sequence shown here is derived from an EMBL/GenBank/DDBJ whole genome shotgun (WGS) entry which is preliminary data.</text>
</comment>
<keyword evidence="3" id="KW-1185">Reference proteome</keyword>
<evidence type="ECO:0000313" key="3">
    <source>
        <dbReference type="Proteomes" id="UP000604046"/>
    </source>
</evidence>
<feature type="region of interest" description="Disordered" evidence="1">
    <location>
        <begin position="402"/>
        <end position="437"/>
    </location>
</feature>
<feature type="non-terminal residue" evidence="2">
    <location>
        <position position="672"/>
    </location>
</feature>
<evidence type="ECO:0000313" key="2">
    <source>
        <dbReference type="EMBL" id="CAE7231742.1"/>
    </source>
</evidence>
<gene>
    <name evidence="2" type="ORF">SNAT2548_LOCUS9521</name>
</gene>
<dbReference type="OrthoDB" id="3255824at2759"/>
<dbReference type="EMBL" id="CAJNDS010000749">
    <property type="protein sequence ID" value="CAE7231742.1"/>
    <property type="molecule type" value="Genomic_DNA"/>
</dbReference>
<dbReference type="Proteomes" id="UP000604046">
    <property type="component" value="Unassembled WGS sequence"/>
</dbReference>
<reference evidence="2" key="1">
    <citation type="submission" date="2021-02" db="EMBL/GenBank/DDBJ databases">
        <authorList>
            <person name="Dougan E. K."/>
            <person name="Rhodes N."/>
            <person name="Thang M."/>
            <person name="Chan C."/>
        </authorList>
    </citation>
    <scope>NUCLEOTIDE SEQUENCE</scope>
</reference>
<feature type="compositionally biased region" description="Low complexity" evidence="1">
    <location>
        <begin position="402"/>
        <end position="413"/>
    </location>
</feature>
<organism evidence="2 3">
    <name type="scientific">Symbiodinium natans</name>
    <dbReference type="NCBI Taxonomy" id="878477"/>
    <lineage>
        <taxon>Eukaryota</taxon>
        <taxon>Sar</taxon>
        <taxon>Alveolata</taxon>
        <taxon>Dinophyceae</taxon>
        <taxon>Suessiales</taxon>
        <taxon>Symbiodiniaceae</taxon>
        <taxon>Symbiodinium</taxon>
    </lineage>
</organism>
<dbReference type="AlphaFoldDB" id="A0A812KWP0"/>
<proteinExistence type="predicted"/>